<evidence type="ECO:0000256" key="5">
    <source>
        <dbReference type="SAM" id="SignalP"/>
    </source>
</evidence>
<feature type="signal peptide" evidence="5">
    <location>
        <begin position="1"/>
        <end position="20"/>
    </location>
</feature>
<dbReference type="Gene3D" id="3.40.50.2300">
    <property type="match status" value="2"/>
</dbReference>
<dbReference type="PANTHER" id="PTHR46847:SF1">
    <property type="entry name" value="D-ALLOSE-BINDING PERIPLASMIC PROTEIN-RELATED"/>
    <property type="match status" value="1"/>
</dbReference>
<dbReference type="Pfam" id="PF13407">
    <property type="entry name" value="Peripla_BP_4"/>
    <property type="match status" value="1"/>
</dbReference>
<comment type="subcellular location">
    <subcellularLocation>
        <location evidence="1">Cell envelope</location>
    </subcellularLocation>
</comment>
<gene>
    <name evidence="7" type="ORF">HH215_12620</name>
</gene>
<dbReference type="InterPro" id="IPR028082">
    <property type="entry name" value="Peripla_BP_I"/>
</dbReference>
<feature type="region of interest" description="Disordered" evidence="4">
    <location>
        <begin position="26"/>
        <end position="47"/>
    </location>
</feature>
<evidence type="ECO:0000256" key="3">
    <source>
        <dbReference type="ARBA" id="ARBA00022729"/>
    </source>
</evidence>
<evidence type="ECO:0000259" key="6">
    <source>
        <dbReference type="Pfam" id="PF13407"/>
    </source>
</evidence>
<evidence type="ECO:0000256" key="1">
    <source>
        <dbReference type="ARBA" id="ARBA00004196"/>
    </source>
</evidence>
<keyword evidence="8" id="KW-1185">Reference proteome</keyword>
<comment type="similarity">
    <text evidence="2">Belongs to the bacterial solute-binding protein 2 family.</text>
</comment>
<dbReference type="Proteomes" id="UP000502248">
    <property type="component" value="Chromosome"/>
</dbReference>
<accession>A0A7Z2VJD2</accession>
<dbReference type="PROSITE" id="PS51257">
    <property type="entry name" value="PROKAR_LIPOPROTEIN"/>
    <property type="match status" value="1"/>
</dbReference>
<dbReference type="PANTHER" id="PTHR46847">
    <property type="entry name" value="D-ALLOSE-BINDING PERIPLASMIC PROTEIN-RELATED"/>
    <property type="match status" value="1"/>
</dbReference>
<dbReference type="KEGG" id="cheb:HH215_12620"/>
<keyword evidence="3 5" id="KW-0732">Signal</keyword>
<dbReference type="GO" id="GO:0030313">
    <property type="term" value="C:cell envelope"/>
    <property type="evidence" value="ECO:0007669"/>
    <property type="project" value="UniProtKB-SubCell"/>
</dbReference>
<evidence type="ECO:0000313" key="8">
    <source>
        <dbReference type="Proteomes" id="UP000502248"/>
    </source>
</evidence>
<dbReference type="GO" id="GO:0030246">
    <property type="term" value="F:carbohydrate binding"/>
    <property type="evidence" value="ECO:0007669"/>
    <property type="project" value="UniProtKB-ARBA"/>
</dbReference>
<dbReference type="InterPro" id="IPR025997">
    <property type="entry name" value="SBP_2_dom"/>
</dbReference>
<protein>
    <submittedName>
        <fullName evidence="7">Substrate-binding domain-containing protein</fullName>
    </submittedName>
</protein>
<dbReference type="RefSeq" id="WP_169280227.1">
    <property type="nucleotide sequence ID" value="NZ_CP051680.1"/>
</dbReference>
<feature type="domain" description="Periplasmic binding protein" evidence="6">
    <location>
        <begin position="59"/>
        <end position="318"/>
    </location>
</feature>
<sequence length="354" mass="37982">MRRKSLLSFIVILAFAVVLSACNSGNNESSESPQASNSASPEATASGDEANAVGGNYTIGISLPAADHGWMGALIGNAKAEAEKHKNIESIVYTAKDPAKQTSDIEDLITKKVDAIVMLPIESAALTPAAEKVAKAGIPLIVIDRAVNTESYRLYVGGDNYGIGYGDAKYLVDALVKRNGKAAGKVVEISGVPSSVTDLRSKGFRDYIKDYPEIEIIASQPGDFTREKALKATENILQANKLIDAVYSQDDDMTVGIVQAIKDAKRQDEMFIVSSGGMQEIYKMMKEKAKPEIVVSLTYSPTMSGTAVKMATLILEGKGIEGFWEKSVPHHIVLEATPVTPDNVDAYLNPDSKY</sequence>
<evidence type="ECO:0000313" key="7">
    <source>
        <dbReference type="EMBL" id="QJD83940.1"/>
    </source>
</evidence>
<feature type="chain" id="PRO_5038843290" evidence="5">
    <location>
        <begin position="21"/>
        <end position="354"/>
    </location>
</feature>
<dbReference type="AlphaFoldDB" id="A0A7Z2VJD2"/>
<organism evidence="7 8">
    <name type="scientific">Cohnella herbarum</name>
    <dbReference type="NCBI Taxonomy" id="2728023"/>
    <lineage>
        <taxon>Bacteria</taxon>
        <taxon>Bacillati</taxon>
        <taxon>Bacillota</taxon>
        <taxon>Bacilli</taxon>
        <taxon>Bacillales</taxon>
        <taxon>Paenibacillaceae</taxon>
        <taxon>Cohnella</taxon>
    </lineage>
</organism>
<reference evidence="7 8" key="1">
    <citation type="submission" date="2020-04" db="EMBL/GenBank/DDBJ databases">
        <title>Genome sequencing of novel species.</title>
        <authorList>
            <person name="Heo J."/>
            <person name="Kim S.-J."/>
            <person name="Kim J.-S."/>
            <person name="Hong S.-B."/>
            <person name="Kwon S.-W."/>
        </authorList>
    </citation>
    <scope>NUCLEOTIDE SEQUENCE [LARGE SCALE GENOMIC DNA]</scope>
    <source>
        <strain evidence="7 8">MFER-1</strain>
    </source>
</reference>
<dbReference type="EMBL" id="CP051680">
    <property type="protein sequence ID" value="QJD83940.1"/>
    <property type="molecule type" value="Genomic_DNA"/>
</dbReference>
<dbReference type="SUPFAM" id="SSF53822">
    <property type="entry name" value="Periplasmic binding protein-like I"/>
    <property type="match status" value="1"/>
</dbReference>
<proteinExistence type="inferred from homology"/>
<name>A0A7Z2VJD2_9BACL</name>
<feature type="compositionally biased region" description="Low complexity" evidence="4">
    <location>
        <begin position="26"/>
        <end position="43"/>
    </location>
</feature>
<evidence type="ECO:0000256" key="2">
    <source>
        <dbReference type="ARBA" id="ARBA00007639"/>
    </source>
</evidence>
<evidence type="ECO:0000256" key="4">
    <source>
        <dbReference type="SAM" id="MobiDB-lite"/>
    </source>
</evidence>